<dbReference type="KEGG" id="cut:CUTER_02520"/>
<keyword evidence="2" id="KW-1185">Reference proteome</keyword>
<reference evidence="1 2" key="1">
    <citation type="journal article" date="2015" name="Genome Announc.">
        <title>Virulence Factor Genes Detected in the Complete Genome Sequence of Corynebacterium uterequi DSM 45634, Isolated from the Uterus of a Maiden Mare.</title>
        <authorList>
            <person name="Ruckert C."/>
            <person name="Kriete M."/>
            <person name="Jaenicke S."/>
            <person name="Winkler A."/>
            <person name="Tauch A."/>
        </authorList>
    </citation>
    <scope>NUCLEOTIDE SEQUENCE [LARGE SCALE GENOMIC DNA]</scope>
    <source>
        <strain evidence="1 2">DSM 45634</strain>
    </source>
</reference>
<dbReference type="InterPro" id="IPR046348">
    <property type="entry name" value="SIS_dom_sf"/>
</dbReference>
<dbReference type="Proteomes" id="UP000035548">
    <property type="component" value="Chromosome"/>
</dbReference>
<dbReference type="PATRIC" id="fig|1072256.5.peg.499"/>
<proteinExistence type="predicted"/>
<protein>
    <submittedName>
        <fullName evidence="1">Uncharacterized protein</fullName>
    </submittedName>
</protein>
<evidence type="ECO:0000313" key="1">
    <source>
        <dbReference type="EMBL" id="AKK10519.1"/>
    </source>
</evidence>
<dbReference type="GO" id="GO:0097367">
    <property type="term" value="F:carbohydrate derivative binding"/>
    <property type="evidence" value="ECO:0007669"/>
    <property type="project" value="InterPro"/>
</dbReference>
<dbReference type="AlphaFoldDB" id="A0A0G3HB18"/>
<name>A0A0G3HB18_9CORY</name>
<reference evidence="2" key="2">
    <citation type="submission" date="2015-05" db="EMBL/GenBank/DDBJ databases">
        <title>Complete genome sequence of Corynebacterium uterequi DSM 45634, isolated from the uterus of a maiden mare.</title>
        <authorList>
            <person name="Ruckert C."/>
            <person name="Albersmeier A."/>
            <person name="Winkler A."/>
            <person name="Tauch A."/>
        </authorList>
    </citation>
    <scope>NUCLEOTIDE SEQUENCE [LARGE SCALE GENOMIC DNA]</scope>
    <source>
        <strain evidence="2">DSM 45634</strain>
    </source>
</reference>
<dbReference type="GO" id="GO:1901135">
    <property type="term" value="P:carbohydrate derivative metabolic process"/>
    <property type="evidence" value="ECO:0007669"/>
    <property type="project" value="InterPro"/>
</dbReference>
<evidence type="ECO:0000313" key="2">
    <source>
        <dbReference type="Proteomes" id="UP000035548"/>
    </source>
</evidence>
<dbReference type="RefSeq" id="WP_047259097.1">
    <property type="nucleotide sequence ID" value="NZ_CP011546.1"/>
</dbReference>
<dbReference type="SUPFAM" id="SSF53697">
    <property type="entry name" value="SIS domain"/>
    <property type="match status" value="1"/>
</dbReference>
<accession>A0A0G3HB18</accession>
<dbReference type="EMBL" id="CP011546">
    <property type="protein sequence ID" value="AKK10519.1"/>
    <property type="molecule type" value="Genomic_DNA"/>
</dbReference>
<dbReference type="STRING" id="1072256.CUTER_02520"/>
<gene>
    <name evidence="1" type="ORF">CUTER_02520</name>
</gene>
<dbReference type="OrthoDB" id="4427542at2"/>
<organism evidence="1 2">
    <name type="scientific">Corynebacterium uterequi</name>
    <dbReference type="NCBI Taxonomy" id="1072256"/>
    <lineage>
        <taxon>Bacteria</taxon>
        <taxon>Bacillati</taxon>
        <taxon>Actinomycetota</taxon>
        <taxon>Actinomycetes</taxon>
        <taxon>Mycobacteriales</taxon>
        <taxon>Corynebacteriaceae</taxon>
        <taxon>Corynebacterium</taxon>
    </lineage>
</organism>
<sequence length="341" mass="34423">MTGGEYFDGSRYDAETVRFFDVAHEGAQLRTVAAAAGDIAAAVGGVPRSVVILAPDYLVRVSAAVAVQLRSPLAVPIVVVAQLPAYVGALDVVVVLTDRGDDPAVAQALLTAARRGARVVVAGPARGPMVGDIADAADAGTVVAVPALPTVSGTSPARAIATVLVVCDAVTGHGELAGDRLAAVADAVDADLELLSPQRDASINPGRQLAAATRGGTVVHTATEDGGPIAAAVARLAAAIWNAQGMPSGFVDAADLPAAAERAGVGTVDALFHDPFLDGPHDLLPLTFIVWAAKEPPVANSFAVPVPDGCVAQPVRDAETALRLVTRALAAPTYDPEELST</sequence>